<accession>A0A194XW51</accession>
<organism evidence="1 2">
    <name type="scientific">Mollisia scopiformis</name>
    <name type="common">Conifer needle endophyte fungus</name>
    <name type="synonym">Phialocephala scopiformis</name>
    <dbReference type="NCBI Taxonomy" id="149040"/>
    <lineage>
        <taxon>Eukaryota</taxon>
        <taxon>Fungi</taxon>
        <taxon>Dikarya</taxon>
        <taxon>Ascomycota</taxon>
        <taxon>Pezizomycotina</taxon>
        <taxon>Leotiomycetes</taxon>
        <taxon>Helotiales</taxon>
        <taxon>Mollisiaceae</taxon>
        <taxon>Mollisia</taxon>
    </lineage>
</organism>
<gene>
    <name evidence="1" type="ORF">LY89DRAFT_727488</name>
</gene>
<dbReference type="RefSeq" id="XP_018078818.1">
    <property type="nucleotide sequence ID" value="XM_018219158.1"/>
</dbReference>
<proteinExistence type="predicted"/>
<dbReference type="EMBL" id="KQ947404">
    <property type="protein sequence ID" value="KUJ24463.1"/>
    <property type="molecule type" value="Genomic_DNA"/>
</dbReference>
<dbReference type="KEGG" id="psco:LY89DRAFT_727488"/>
<keyword evidence="2" id="KW-1185">Reference proteome</keyword>
<protein>
    <recommendedName>
        <fullName evidence="3">BTB domain-containing protein</fullName>
    </recommendedName>
</protein>
<evidence type="ECO:0000313" key="2">
    <source>
        <dbReference type="Proteomes" id="UP000070700"/>
    </source>
</evidence>
<dbReference type="AlphaFoldDB" id="A0A194XW51"/>
<dbReference type="InParanoid" id="A0A194XW51"/>
<reference evidence="1 2" key="1">
    <citation type="submission" date="2015-10" db="EMBL/GenBank/DDBJ databases">
        <title>Full genome of DAOMC 229536 Phialocephala scopiformis, a fungal endophyte of spruce producing the potent anti-insectan compound rugulosin.</title>
        <authorList>
            <consortium name="DOE Joint Genome Institute"/>
            <person name="Walker A.K."/>
            <person name="Frasz S.L."/>
            <person name="Seifert K.A."/>
            <person name="Miller J.D."/>
            <person name="Mondo S.J."/>
            <person name="Labutti K."/>
            <person name="Lipzen A."/>
            <person name="Dockter R."/>
            <person name="Kennedy M."/>
            <person name="Grigoriev I.V."/>
            <person name="Spatafora J.W."/>
        </authorList>
    </citation>
    <scope>NUCLEOTIDE SEQUENCE [LARGE SCALE GENOMIC DNA]</scope>
    <source>
        <strain evidence="1 2">CBS 120377</strain>
    </source>
</reference>
<name>A0A194XW51_MOLSC</name>
<dbReference type="OrthoDB" id="3539700at2759"/>
<dbReference type="Proteomes" id="UP000070700">
    <property type="component" value="Unassembled WGS sequence"/>
</dbReference>
<evidence type="ECO:0008006" key="3">
    <source>
        <dbReference type="Google" id="ProtNLM"/>
    </source>
</evidence>
<sequence>MSSAPAVVSPETIVFTGRDLPSPDTSLKVFNKDYRVHACVLKMHSAFFAKSLDSPDKVNHEQGELHTSGLLKWKRRTKAKIAATIPGVSCRAEMRLESRRQRKSG</sequence>
<evidence type="ECO:0000313" key="1">
    <source>
        <dbReference type="EMBL" id="KUJ24463.1"/>
    </source>
</evidence>
<dbReference type="GeneID" id="28828884"/>